<keyword evidence="8 9" id="KW-0472">Membrane</keyword>
<dbReference type="Proteomes" id="UP000011563">
    <property type="component" value="Chromosome"/>
</dbReference>
<dbReference type="PROSITE" id="PS00855">
    <property type="entry name" value="SPASE_II"/>
    <property type="match status" value="1"/>
</dbReference>
<evidence type="ECO:0000256" key="4">
    <source>
        <dbReference type="ARBA" id="ARBA00022692"/>
    </source>
</evidence>
<dbReference type="EC" id="3.4.23.36" evidence="9"/>
<dbReference type="GO" id="GO:0005886">
    <property type="term" value="C:plasma membrane"/>
    <property type="evidence" value="ECO:0007669"/>
    <property type="project" value="UniProtKB-SubCell"/>
</dbReference>
<comment type="catalytic activity">
    <reaction evidence="9 10">
        <text>Release of signal peptides from bacterial membrane prolipoproteins. Hydrolyzes -Xaa-Yaa-Zaa-|-(S,diacylglyceryl)Cys-, in which Xaa is hydrophobic (preferably Leu), and Yaa (Ala or Ser) and Zaa (Gly or Ala) have small, neutral side chains.</text>
        <dbReference type="EC" id="3.4.23.36"/>
    </reaction>
</comment>
<comment type="function">
    <text evidence="9 10">This protein specifically catalyzes the removal of signal peptides from prolipoproteins.</text>
</comment>
<dbReference type="InterPro" id="IPR001872">
    <property type="entry name" value="Peptidase_A8"/>
</dbReference>
<feature type="transmembrane region" description="Helical" evidence="9">
    <location>
        <begin position="74"/>
        <end position="94"/>
    </location>
</feature>
<organism evidence="12 13">
    <name type="scientific">Candidatus Kinetoplastidibacterium blastocrithidiae TCC012E</name>
    <dbReference type="NCBI Taxonomy" id="1208922"/>
    <lineage>
        <taxon>Bacteria</taxon>
        <taxon>Pseudomonadati</taxon>
        <taxon>Pseudomonadota</taxon>
        <taxon>Betaproteobacteria</taxon>
        <taxon>Candidatus Kinetoplastidibacterium</taxon>
    </lineage>
</organism>
<evidence type="ECO:0000256" key="2">
    <source>
        <dbReference type="ARBA" id="ARBA00022475"/>
    </source>
</evidence>
<proteinExistence type="inferred from homology"/>
<dbReference type="NCBIfam" id="TIGR00077">
    <property type="entry name" value="lspA"/>
    <property type="match status" value="1"/>
</dbReference>
<dbReference type="PANTHER" id="PTHR33695">
    <property type="entry name" value="LIPOPROTEIN SIGNAL PEPTIDASE"/>
    <property type="match status" value="1"/>
</dbReference>
<dbReference type="PANTHER" id="PTHR33695:SF1">
    <property type="entry name" value="LIPOPROTEIN SIGNAL PEPTIDASE"/>
    <property type="match status" value="1"/>
</dbReference>
<evidence type="ECO:0000313" key="12">
    <source>
        <dbReference type="EMBL" id="AGF49665.1"/>
    </source>
</evidence>
<evidence type="ECO:0000256" key="7">
    <source>
        <dbReference type="ARBA" id="ARBA00022989"/>
    </source>
</evidence>
<dbReference type="UniPathway" id="UPA00665"/>
<dbReference type="HAMAP" id="MF_00161">
    <property type="entry name" value="LspA"/>
    <property type="match status" value="1"/>
</dbReference>
<keyword evidence="4 9" id="KW-0812">Transmembrane</keyword>
<evidence type="ECO:0000256" key="8">
    <source>
        <dbReference type="ARBA" id="ARBA00023136"/>
    </source>
</evidence>
<dbReference type="Pfam" id="PF01252">
    <property type="entry name" value="Peptidase_A8"/>
    <property type="match status" value="1"/>
</dbReference>
<keyword evidence="7 9" id="KW-1133">Transmembrane helix</keyword>
<name>M1MD18_9PROT</name>
<protein>
    <recommendedName>
        <fullName evidence="9">Lipoprotein signal peptidase</fullName>
        <ecNumber evidence="9">3.4.23.36</ecNumber>
    </recommendedName>
    <alternativeName>
        <fullName evidence="9">Prolipoprotein signal peptidase</fullName>
    </alternativeName>
    <alternativeName>
        <fullName evidence="9">Signal peptidase II</fullName>
        <shortName evidence="9">SPase II</shortName>
    </alternativeName>
</protein>
<evidence type="ECO:0000256" key="5">
    <source>
        <dbReference type="ARBA" id="ARBA00022750"/>
    </source>
</evidence>
<evidence type="ECO:0000256" key="3">
    <source>
        <dbReference type="ARBA" id="ARBA00022670"/>
    </source>
</evidence>
<dbReference type="AlphaFoldDB" id="M1MD18"/>
<comment type="pathway">
    <text evidence="9">Protein modification; lipoprotein biosynthesis (signal peptide cleavage).</text>
</comment>
<dbReference type="PATRIC" id="fig|1208922.3.peg.217"/>
<evidence type="ECO:0000256" key="11">
    <source>
        <dbReference type="RuleBase" id="RU004181"/>
    </source>
</evidence>
<reference evidence="12 13" key="1">
    <citation type="journal article" date="2013" name="Genome Biol. Evol.">
        <title>Genome evolution and phylogenomic analysis of candidatus kinetoplastibacterium, the betaproteobacterial endosymbionts of strigomonas and angomonas.</title>
        <authorList>
            <person name="Alves J.M."/>
            <person name="Serrano M.G."/>
            <person name="Maia da Silva F."/>
            <person name="Voegtly L.J."/>
            <person name="Matveyev A.V."/>
            <person name="Teixeira M.M."/>
            <person name="Camargo E.P."/>
            <person name="Buck G.A."/>
        </authorList>
    </citation>
    <scope>NUCLEOTIDE SEQUENCE [LARGE SCALE GENOMIC DNA]</scope>
    <source>
        <strain evidence="12 13">TCC012E</strain>
    </source>
</reference>
<evidence type="ECO:0000313" key="13">
    <source>
        <dbReference type="Proteomes" id="UP000011563"/>
    </source>
</evidence>
<comment type="similarity">
    <text evidence="1 9 11">Belongs to the peptidase A8 family.</text>
</comment>
<evidence type="ECO:0000256" key="6">
    <source>
        <dbReference type="ARBA" id="ARBA00022801"/>
    </source>
</evidence>
<dbReference type="EMBL" id="CP003807">
    <property type="protein sequence ID" value="AGF49665.1"/>
    <property type="molecule type" value="Genomic_DNA"/>
</dbReference>
<feature type="transmembrane region" description="Helical" evidence="9">
    <location>
        <begin position="48"/>
        <end position="68"/>
    </location>
</feature>
<evidence type="ECO:0000256" key="9">
    <source>
        <dbReference type="HAMAP-Rule" id="MF_00161"/>
    </source>
</evidence>
<comment type="subcellular location">
    <subcellularLocation>
        <location evidence="9">Cell membrane</location>
        <topology evidence="9">Multi-pass membrane protein</topology>
    </subcellularLocation>
</comment>
<keyword evidence="13" id="KW-1185">Reference proteome</keyword>
<feature type="transmembrane region" description="Helical" evidence="9">
    <location>
        <begin position="144"/>
        <end position="168"/>
    </location>
</feature>
<keyword evidence="5 9" id="KW-0064">Aspartyl protease</keyword>
<keyword evidence="3 9" id="KW-0645">Protease</keyword>
<feature type="active site" evidence="9">
    <location>
        <position position="152"/>
    </location>
</feature>
<dbReference type="KEGG" id="kbt:BCUE_0464"/>
<evidence type="ECO:0000256" key="1">
    <source>
        <dbReference type="ARBA" id="ARBA00006139"/>
    </source>
</evidence>
<feature type="transmembrane region" description="Helical" evidence="9">
    <location>
        <begin position="106"/>
        <end position="124"/>
    </location>
</feature>
<sequence>MINSRYFANLSYTNSIMYAISVLFLVFTDIVTKLYYNKHLSYGSDLNVLPFLNITLIYNYGASFGLLSDQNQEWQKYLLISIGIIASIFMIIVLYKLDRNENIASIRLRFATILILSGTLGNVLDRITHGYVIDFISLHYNNIYLPVFNIADITISLGFLIFIANNFFSKNLNIYKK</sequence>
<feature type="active site" evidence="9">
    <location>
        <position position="134"/>
    </location>
</feature>
<dbReference type="HOGENOM" id="CLU_083252_4_0_4"/>
<keyword evidence="6 9" id="KW-0378">Hydrolase</keyword>
<evidence type="ECO:0000256" key="10">
    <source>
        <dbReference type="RuleBase" id="RU000594"/>
    </source>
</evidence>
<dbReference type="GO" id="GO:0004190">
    <property type="term" value="F:aspartic-type endopeptidase activity"/>
    <property type="evidence" value="ECO:0007669"/>
    <property type="project" value="UniProtKB-UniRule"/>
</dbReference>
<accession>M1MD18</accession>
<feature type="transmembrane region" description="Helical" evidence="9">
    <location>
        <begin position="16"/>
        <end position="36"/>
    </location>
</feature>
<dbReference type="GO" id="GO:0006508">
    <property type="term" value="P:proteolysis"/>
    <property type="evidence" value="ECO:0007669"/>
    <property type="project" value="UniProtKB-KW"/>
</dbReference>
<gene>
    <name evidence="9" type="primary">lspA</name>
    <name evidence="12" type="ORF">BCUE_0464</name>
</gene>
<dbReference type="PRINTS" id="PR00781">
    <property type="entry name" value="LIPOSIGPTASE"/>
</dbReference>
<keyword evidence="2 9" id="KW-1003">Cell membrane</keyword>